<dbReference type="GO" id="GO:0004252">
    <property type="term" value="F:serine-type endopeptidase activity"/>
    <property type="evidence" value="ECO:0007669"/>
    <property type="project" value="InterPro"/>
</dbReference>
<dbReference type="PROSITE" id="PS00134">
    <property type="entry name" value="TRYPSIN_HIS"/>
    <property type="match status" value="1"/>
</dbReference>
<evidence type="ECO:0000256" key="9">
    <source>
        <dbReference type="SAM" id="SignalP"/>
    </source>
</evidence>
<evidence type="ECO:0000256" key="6">
    <source>
        <dbReference type="ARBA" id="ARBA00023157"/>
    </source>
</evidence>
<dbReference type="PANTHER" id="PTHR24260">
    <property type="match status" value="1"/>
</dbReference>
<feature type="signal peptide" evidence="9">
    <location>
        <begin position="1"/>
        <end position="20"/>
    </location>
</feature>
<dbReference type="InterPro" id="IPR001254">
    <property type="entry name" value="Trypsin_dom"/>
</dbReference>
<keyword evidence="11" id="KW-0645">Protease</keyword>
<keyword evidence="4 9" id="KW-0732">Signal</keyword>
<keyword evidence="6" id="KW-1015">Disulfide bond</keyword>
<dbReference type="PANTHER" id="PTHR24260:SF147">
    <property type="entry name" value="EG:BACR7A4.3 PROTEIN-RELATED"/>
    <property type="match status" value="1"/>
</dbReference>
<feature type="chain" id="PRO_5034067366" evidence="9">
    <location>
        <begin position="21"/>
        <end position="298"/>
    </location>
</feature>
<keyword evidence="7" id="KW-0325">Glycoprotein</keyword>
<dbReference type="InterPro" id="IPR009003">
    <property type="entry name" value="Peptidase_S1_PA"/>
</dbReference>
<dbReference type="PROSITE" id="PS50240">
    <property type="entry name" value="TRYPSIN_DOM"/>
    <property type="match status" value="1"/>
</dbReference>
<dbReference type="InterPro" id="IPR018114">
    <property type="entry name" value="TRYPSIN_HIS"/>
</dbReference>
<dbReference type="CDD" id="cd00190">
    <property type="entry name" value="Tryp_SPc"/>
    <property type="match status" value="1"/>
</dbReference>
<evidence type="ECO:0000256" key="7">
    <source>
        <dbReference type="ARBA" id="ARBA00023180"/>
    </source>
</evidence>
<evidence type="ECO:0000256" key="2">
    <source>
        <dbReference type="ARBA" id="ARBA00022525"/>
    </source>
</evidence>
<dbReference type="GO" id="GO:0005576">
    <property type="term" value="C:extracellular region"/>
    <property type="evidence" value="ECO:0007669"/>
    <property type="project" value="UniProtKB-SubCell"/>
</dbReference>
<evidence type="ECO:0000256" key="4">
    <source>
        <dbReference type="ARBA" id="ARBA00022729"/>
    </source>
</evidence>
<dbReference type="GO" id="GO:0006508">
    <property type="term" value="P:proteolysis"/>
    <property type="evidence" value="ECO:0007669"/>
    <property type="project" value="UniProtKB-KW"/>
</dbReference>
<dbReference type="SUPFAM" id="SSF50494">
    <property type="entry name" value="Trypsin-like serine proteases"/>
    <property type="match status" value="1"/>
</dbReference>
<dbReference type="InterPro" id="IPR051333">
    <property type="entry name" value="CLIP_Serine_Protease"/>
</dbReference>
<dbReference type="Gene3D" id="2.40.10.10">
    <property type="entry name" value="Trypsin-like serine proteases"/>
    <property type="match status" value="2"/>
</dbReference>
<sequence>MGQFFYSCLLVTFCVLLAQGQRIAVKKCTEYQAVSTAEYFATGPKPVSLQSGCLKSENDRPVPGEFPHQVLLGWPKLDDPDQYDLQCGGALISDRYVLTAAHCLNREPPAIVRLGEFSIRQKDVEQVDVPVESTVVHPEYSASAVYNDIALIKLSEPVTFSLVVQPACLWTEDELNMTVITAGFGLYDILEGDVIDLSRKEPLDVLNTKLCEEQYANLAKFPRGIIDSQLCLGGNQRKADVCLTDSGAPVQVQTSPTTSCTYHVVGIVSTLVCDAVESPSVYTRVASYVDWIEAIVWG</sequence>
<dbReference type="AlphaFoldDB" id="A0A8D8EZK0"/>
<evidence type="ECO:0000313" key="11">
    <source>
        <dbReference type="EMBL" id="CAG6451424.1"/>
    </source>
</evidence>
<evidence type="ECO:0000256" key="5">
    <source>
        <dbReference type="ARBA" id="ARBA00022859"/>
    </source>
</evidence>
<evidence type="ECO:0000256" key="8">
    <source>
        <dbReference type="ARBA" id="ARBA00024195"/>
    </source>
</evidence>
<dbReference type="EMBL" id="HBUE01018280">
    <property type="protein sequence ID" value="CAG6451424.1"/>
    <property type="molecule type" value="Transcribed_RNA"/>
</dbReference>
<keyword evidence="2" id="KW-0964">Secreted</keyword>
<comment type="similarity">
    <text evidence="8">Belongs to the peptidase S1 family. CLIP subfamily.</text>
</comment>
<evidence type="ECO:0000256" key="3">
    <source>
        <dbReference type="ARBA" id="ARBA00022588"/>
    </source>
</evidence>
<evidence type="ECO:0000259" key="10">
    <source>
        <dbReference type="PROSITE" id="PS50240"/>
    </source>
</evidence>
<keyword evidence="11" id="KW-0378">Hydrolase</keyword>
<dbReference type="FunFam" id="2.40.10.10:FF:000028">
    <property type="entry name" value="Serine protease easter"/>
    <property type="match status" value="1"/>
</dbReference>
<keyword evidence="3" id="KW-0399">Innate immunity</keyword>
<keyword evidence="5" id="KW-0391">Immunity</keyword>
<dbReference type="SMART" id="SM00020">
    <property type="entry name" value="Tryp_SPc"/>
    <property type="match status" value="1"/>
</dbReference>
<dbReference type="GO" id="GO:0045087">
    <property type="term" value="P:innate immune response"/>
    <property type="evidence" value="ECO:0007669"/>
    <property type="project" value="UniProtKB-KW"/>
</dbReference>
<proteinExistence type="inferred from homology"/>
<name>A0A8D8EZK0_CULPI</name>
<dbReference type="InterPro" id="IPR001314">
    <property type="entry name" value="Peptidase_S1A"/>
</dbReference>
<dbReference type="PRINTS" id="PR00722">
    <property type="entry name" value="CHYMOTRYPSIN"/>
</dbReference>
<protein>
    <submittedName>
        <fullName evidence="11">Serine protease snake</fullName>
    </submittedName>
</protein>
<evidence type="ECO:0000256" key="1">
    <source>
        <dbReference type="ARBA" id="ARBA00004613"/>
    </source>
</evidence>
<dbReference type="Pfam" id="PF00089">
    <property type="entry name" value="Trypsin"/>
    <property type="match status" value="1"/>
</dbReference>
<feature type="domain" description="Peptidase S1" evidence="10">
    <location>
        <begin position="49"/>
        <end position="297"/>
    </location>
</feature>
<comment type="subcellular location">
    <subcellularLocation>
        <location evidence="1">Secreted</location>
    </subcellularLocation>
</comment>
<accession>A0A8D8EZK0</accession>
<dbReference type="InterPro" id="IPR043504">
    <property type="entry name" value="Peptidase_S1_PA_chymotrypsin"/>
</dbReference>
<organism evidence="11">
    <name type="scientific">Culex pipiens</name>
    <name type="common">House mosquito</name>
    <dbReference type="NCBI Taxonomy" id="7175"/>
    <lineage>
        <taxon>Eukaryota</taxon>
        <taxon>Metazoa</taxon>
        <taxon>Ecdysozoa</taxon>
        <taxon>Arthropoda</taxon>
        <taxon>Hexapoda</taxon>
        <taxon>Insecta</taxon>
        <taxon>Pterygota</taxon>
        <taxon>Neoptera</taxon>
        <taxon>Endopterygota</taxon>
        <taxon>Diptera</taxon>
        <taxon>Nematocera</taxon>
        <taxon>Culicoidea</taxon>
        <taxon>Culicidae</taxon>
        <taxon>Culicinae</taxon>
        <taxon>Culicini</taxon>
        <taxon>Culex</taxon>
        <taxon>Culex</taxon>
    </lineage>
</organism>
<reference evidence="11" key="1">
    <citation type="submission" date="2021-05" db="EMBL/GenBank/DDBJ databases">
        <authorList>
            <person name="Alioto T."/>
            <person name="Alioto T."/>
            <person name="Gomez Garrido J."/>
        </authorList>
    </citation>
    <scope>NUCLEOTIDE SEQUENCE</scope>
</reference>